<dbReference type="EMBL" id="CAJFCV020000002">
    <property type="protein sequence ID" value="CAG9096597.1"/>
    <property type="molecule type" value="Genomic_DNA"/>
</dbReference>
<keyword evidence="2" id="KW-0732">Signal</keyword>
<evidence type="ECO:0000256" key="1">
    <source>
        <dbReference type="SAM" id="Phobius"/>
    </source>
</evidence>
<dbReference type="Proteomes" id="UP000095284">
    <property type="component" value="Unplaced"/>
</dbReference>
<feature type="chain" id="PRO_5035359290" evidence="2">
    <location>
        <begin position="18"/>
        <end position="285"/>
    </location>
</feature>
<keyword evidence="6" id="KW-1185">Reference proteome</keyword>
<evidence type="ECO:0000313" key="5">
    <source>
        <dbReference type="Proteomes" id="UP000095284"/>
    </source>
</evidence>
<reference evidence="7" key="1">
    <citation type="submission" date="2016-11" db="UniProtKB">
        <authorList>
            <consortium name="WormBaseParasite"/>
        </authorList>
    </citation>
    <scope>IDENTIFICATION</scope>
</reference>
<organism evidence="5 7">
    <name type="scientific">Bursaphelenchus xylophilus</name>
    <name type="common">Pinewood nematode worm</name>
    <name type="synonym">Aphelenchoides xylophilus</name>
    <dbReference type="NCBI Taxonomy" id="6326"/>
    <lineage>
        <taxon>Eukaryota</taxon>
        <taxon>Metazoa</taxon>
        <taxon>Ecdysozoa</taxon>
        <taxon>Nematoda</taxon>
        <taxon>Chromadorea</taxon>
        <taxon>Rhabditida</taxon>
        <taxon>Tylenchina</taxon>
        <taxon>Tylenchomorpha</taxon>
        <taxon>Aphelenchoidea</taxon>
        <taxon>Aphelenchoididae</taxon>
        <taxon>Bursaphelenchus</taxon>
    </lineage>
</organism>
<evidence type="ECO:0000313" key="7">
    <source>
        <dbReference type="WBParaSite" id="BXY_0272800.1"/>
    </source>
</evidence>
<evidence type="ECO:0000313" key="4">
    <source>
        <dbReference type="EMBL" id="CAG9096597.1"/>
    </source>
</evidence>
<keyword evidence="1" id="KW-0472">Membrane</keyword>
<evidence type="ECO:0000256" key="2">
    <source>
        <dbReference type="SAM" id="SignalP"/>
    </source>
</evidence>
<feature type="transmembrane region" description="Helical" evidence="1">
    <location>
        <begin position="239"/>
        <end position="269"/>
    </location>
</feature>
<gene>
    <name evidence="3" type="ORF">BXYJ_LOCUS3886</name>
</gene>
<sequence length="285" mass="32862">MASYVGLAFLVVQLARAADFVFYTEPTEVEVFVEIPMNYSSVYGKLEPEGSDWFVLFQLDHSLHPSTFAGVNEDIQAGDEFPKCQRYPAVREIKVTLELYAFFMRIKTQNRERYEHPEEVHFGQKFLANFYAQDEEDGPLCTLPVRARVLGDPVTTASPFYPTRSTSLRSSSRRTIAQNVPTMTTRRYQSNLRFATFKTQRPKATTETPVKEHSYIDIQNDREVYAMVQRSRTKEINSVWSITFLLFLWLEVGIIGSFVVFGLVMLVILQIRPSGYNEKFITLVD</sequence>
<reference evidence="4" key="2">
    <citation type="submission" date="2020-08" db="EMBL/GenBank/DDBJ databases">
        <authorList>
            <person name="Kikuchi T."/>
        </authorList>
    </citation>
    <scope>NUCLEOTIDE SEQUENCE</scope>
    <source>
        <strain evidence="3">Ka4C1</strain>
    </source>
</reference>
<evidence type="ECO:0000313" key="6">
    <source>
        <dbReference type="Proteomes" id="UP000659654"/>
    </source>
</evidence>
<keyword evidence="1" id="KW-0812">Transmembrane</keyword>
<dbReference type="AlphaFoldDB" id="A0A1I7RPT7"/>
<dbReference type="WBParaSite" id="BXY_0272800.1">
    <property type="protein sequence ID" value="BXY_0272800.1"/>
    <property type="gene ID" value="BXY_0272800"/>
</dbReference>
<dbReference type="Proteomes" id="UP000582659">
    <property type="component" value="Unassembled WGS sequence"/>
</dbReference>
<proteinExistence type="predicted"/>
<name>A0A1I7RPT7_BURXY</name>
<protein>
    <submittedName>
        <fullName evidence="3">(pine wood nematode) hypothetical protein</fullName>
    </submittedName>
</protein>
<accession>A0A1I7RPT7</accession>
<dbReference type="EMBL" id="CAJFDI010000002">
    <property type="protein sequence ID" value="CAD5215151.1"/>
    <property type="molecule type" value="Genomic_DNA"/>
</dbReference>
<feature type="signal peptide" evidence="2">
    <location>
        <begin position="1"/>
        <end position="17"/>
    </location>
</feature>
<evidence type="ECO:0000313" key="3">
    <source>
        <dbReference type="EMBL" id="CAD5215151.1"/>
    </source>
</evidence>
<dbReference type="OrthoDB" id="5819927at2759"/>
<dbReference type="Proteomes" id="UP000659654">
    <property type="component" value="Unassembled WGS sequence"/>
</dbReference>
<keyword evidence="1" id="KW-1133">Transmembrane helix</keyword>